<evidence type="ECO:0000256" key="1">
    <source>
        <dbReference type="SAM" id="MobiDB-lite"/>
    </source>
</evidence>
<evidence type="ECO:0000259" key="2">
    <source>
        <dbReference type="PROSITE" id="PS50097"/>
    </source>
</evidence>
<dbReference type="PANTHER" id="PTHR47843:SF5">
    <property type="entry name" value="BTB_POZ DOMAIN PROTEIN"/>
    <property type="match status" value="1"/>
</dbReference>
<dbReference type="SMART" id="SM00225">
    <property type="entry name" value="BTB"/>
    <property type="match status" value="1"/>
</dbReference>
<dbReference type="EMBL" id="JAVHNS010000007">
    <property type="protein sequence ID" value="KAK6349378.1"/>
    <property type="molecule type" value="Genomic_DNA"/>
</dbReference>
<proteinExistence type="predicted"/>
<feature type="domain" description="BTB" evidence="2">
    <location>
        <begin position="11"/>
        <end position="78"/>
    </location>
</feature>
<dbReference type="Pfam" id="PF00651">
    <property type="entry name" value="BTB"/>
    <property type="match status" value="1"/>
</dbReference>
<evidence type="ECO:0000313" key="4">
    <source>
        <dbReference type="Proteomes" id="UP001373714"/>
    </source>
</evidence>
<dbReference type="PANTHER" id="PTHR47843">
    <property type="entry name" value="BTB DOMAIN-CONTAINING PROTEIN-RELATED"/>
    <property type="match status" value="1"/>
</dbReference>
<dbReference type="InterPro" id="IPR011333">
    <property type="entry name" value="SKP1/BTB/POZ_sf"/>
</dbReference>
<feature type="compositionally biased region" description="Polar residues" evidence="1">
    <location>
        <begin position="94"/>
        <end position="103"/>
    </location>
</feature>
<dbReference type="InterPro" id="IPR000210">
    <property type="entry name" value="BTB/POZ_dom"/>
</dbReference>
<gene>
    <name evidence="3" type="ORF">TWF730_010125</name>
</gene>
<feature type="compositionally biased region" description="Polar residues" evidence="1">
    <location>
        <begin position="133"/>
        <end position="142"/>
    </location>
</feature>
<sequence>MSSLLESGKYSDFTIKCGSKQWKVHRAIICPQSKFFETLCDSDFKEAKSAEINLSDEAPSDIQAMLEFLYTGQYSIAPLELPEEDFGETNSIKETLGTSSQTADNSGDDGNGEGSESESNELGQRSVNDHGEPTTTPLSQLMSGDMLRERLHIVMYALGDKFMIEKLKTEAAQTFKEGLPDEWTSDQWCLVIDIDQKTASTDQVLRAPIIELWLQNGIELLKTEEFRENIAKFPDMELQFLRKHATDLSSTISALGKTVEAQAGTIDSHSGIVGALSNRRDNLKKSLKQLAVAVNGLDGCRHCDNQFYGLLEEKTVFADDNVIYTLRCRGCRTKHPLV</sequence>
<dbReference type="SUPFAM" id="SSF54695">
    <property type="entry name" value="POZ domain"/>
    <property type="match status" value="1"/>
</dbReference>
<protein>
    <recommendedName>
        <fullName evidence="2">BTB domain-containing protein</fullName>
    </recommendedName>
</protein>
<dbReference type="PROSITE" id="PS50097">
    <property type="entry name" value="BTB"/>
    <property type="match status" value="1"/>
</dbReference>
<evidence type="ECO:0000313" key="3">
    <source>
        <dbReference type="EMBL" id="KAK6349378.1"/>
    </source>
</evidence>
<feature type="compositionally biased region" description="Acidic residues" evidence="1">
    <location>
        <begin position="106"/>
        <end position="119"/>
    </location>
</feature>
<feature type="region of interest" description="Disordered" evidence="1">
    <location>
        <begin position="94"/>
        <end position="142"/>
    </location>
</feature>
<dbReference type="Gene3D" id="3.30.710.10">
    <property type="entry name" value="Potassium Channel Kv1.1, Chain A"/>
    <property type="match status" value="1"/>
</dbReference>
<dbReference type="AlphaFoldDB" id="A0AAV9UV69"/>
<organism evidence="3 4">
    <name type="scientific">Orbilia blumenaviensis</name>
    <dbReference type="NCBI Taxonomy" id="1796055"/>
    <lineage>
        <taxon>Eukaryota</taxon>
        <taxon>Fungi</taxon>
        <taxon>Dikarya</taxon>
        <taxon>Ascomycota</taxon>
        <taxon>Pezizomycotina</taxon>
        <taxon>Orbiliomycetes</taxon>
        <taxon>Orbiliales</taxon>
        <taxon>Orbiliaceae</taxon>
        <taxon>Orbilia</taxon>
    </lineage>
</organism>
<reference evidence="3 4" key="1">
    <citation type="submission" date="2019-10" db="EMBL/GenBank/DDBJ databases">
        <authorList>
            <person name="Palmer J.M."/>
        </authorList>
    </citation>
    <scope>NUCLEOTIDE SEQUENCE [LARGE SCALE GENOMIC DNA]</scope>
    <source>
        <strain evidence="3 4">TWF730</strain>
    </source>
</reference>
<keyword evidence="4" id="KW-1185">Reference proteome</keyword>
<accession>A0AAV9UV69</accession>
<name>A0AAV9UV69_9PEZI</name>
<dbReference type="CDD" id="cd18186">
    <property type="entry name" value="BTB_POZ_ZBTB_KLHL-like"/>
    <property type="match status" value="1"/>
</dbReference>
<comment type="caution">
    <text evidence="3">The sequence shown here is derived from an EMBL/GenBank/DDBJ whole genome shotgun (WGS) entry which is preliminary data.</text>
</comment>
<dbReference type="Proteomes" id="UP001373714">
    <property type="component" value="Unassembled WGS sequence"/>
</dbReference>